<dbReference type="RefSeq" id="WP_101073734.1">
    <property type="nucleotide sequence ID" value="NZ_PISP01000003.1"/>
</dbReference>
<gene>
    <name evidence="3" type="ORF">CWD77_11640</name>
</gene>
<keyword evidence="1" id="KW-0547">Nucleotide-binding</keyword>
<dbReference type="AlphaFoldDB" id="A0A2N0VGG8"/>
<keyword evidence="4" id="KW-1185">Reference proteome</keyword>
<dbReference type="GO" id="GO:0046872">
    <property type="term" value="F:metal ion binding"/>
    <property type="evidence" value="ECO:0007669"/>
    <property type="project" value="InterPro"/>
</dbReference>
<organism evidence="3 4">
    <name type="scientific">Rhodohalobacter barkolensis</name>
    <dbReference type="NCBI Taxonomy" id="2053187"/>
    <lineage>
        <taxon>Bacteria</taxon>
        <taxon>Pseudomonadati</taxon>
        <taxon>Balneolota</taxon>
        <taxon>Balneolia</taxon>
        <taxon>Balneolales</taxon>
        <taxon>Balneolaceae</taxon>
        <taxon>Rhodohalobacter</taxon>
    </lineage>
</organism>
<keyword evidence="1" id="KW-0067">ATP-binding</keyword>
<protein>
    <recommendedName>
        <fullName evidence="2">ATP-grasp domain-containing protein</fullName>
    </recommendedName>
</protein>
<dbReference type="Pfam" id="PF14397">
    <property type="entry name" value="ATPgrasp_ST"/>
    <property type="match status" value="1"/>
</dbReference>
<sequence>MIKRILSGNMSLKEHVKSAFNYSTRSRGAKKAWKKRHGIVFDKHPEYREEATKVKEKAHREYWSDFQSTFRPDTLRICEAISGDADPKIIPEEIFQADIEPSLNRIPEAHYLGNKSLYNRWFSEGIFPKDYLHNIDGELLDTNYNSVKPENLKELAEQFHYPAILKPNMDSWGGNAIHFVENSEELLTKIKEKKNFVVQERITQNEIQSRLHPPSLNTVRVYLYKSVIDNKTHIVNIAQRMGNGGALDNVASGGLISLVRENGRLHGYALDRYGQKFKTHPVTGLAFDQALPEFKKLKNLALEVGSKMFQLRVVGLDLCYDSSGSWRIIEINTKGHSIRFSQYPGQPFFGEFMDEVKQYCIERHWSRK</sequence>
<dbReference type="Proteomes" id="UP000233398">
    <property type="component" value="Unassembled WGS sequence"/>
</dbReference>
<dbReference type="InterPro" id="IPR011761">
    <property type="entry name" value="ATP-grasp"/>
</dbReference>
<comment type="caution">
    <text evidence="3">The sequence shown here is derived from an EMBL/GenBank/DDBJ whole genome shotgun (WGS) entry which is preliminary data.</text>
</comment>
<evidence type="ECO:0000259" key="2">
    <source>
        <dbReference type="PROSITE" id="PS50975"/>
    </source>
</evidence>
<dbReference type="SUPFAM" id="SSF56059">
    <property type="entry name" value="Glutathione synthetase ATP-binding domain-like"/>
    <property type="match status" value="1"/>
</dbReference>
<dbReference type="GO" id="GO:0005524">
    <property type="term" value="F:ATP binding"/>
    <property type="evidence" value="ECO:0007669"/>
    <property type="project" value="UniProtKB-UniRule"/>
</dbReference>
<dbReference type="EMBL" id="PISP01000003">
    <property type="protein sequence ID" value="PKD43260.1"/>
    <property type="molecule type" value="Genomic_DNA"/>
</dbReference>
<accession>A0A2N0VGG8</accession>
<dbReference type="OrthoDB" id="6315394at2"/>
<proteinExistence type="predicted"/>
<evidence type="ECO:0000313" key="3">
    <source>
        <dbReference type="EMBL" id="PKD43260.1"/>
    </source>
</evidence>
<dbReference type="PROSITE" id="PS50975">
    <property type="entry name" value="ATP_GRASP"/>
    <property type="match status" value="1"/>
</dbReference>
<name>A0A2N0VGG8_9BACT</name>
<evidence type="ECO:0000313" key="4">
    <source>
        <dbReference type="Proteomes" id="UP000233398"/>
    </source>
</evidence>
<evidence type="ECO:0000256" key="1">
    <source>
        <dbReference type="PROSITE-ProRule" id="PRU00409"/>
    </source>
</evidence>
<dbReference type="InterPro" id="IPR039523">
    <property type="entry name" value="RimK-rel_E_lig_ATP-grasp"/>
</dbReference>
<reference evidence="3 4" key="1">
    <citation type="submission" date="2017-11" db="EMBL/GenBank/DDBJ databases">
        <title>Rhodohalobacter 15182 sp. nov., isolated from a salt lake.</title>
        <authorList>
            <person name="Han S."/>
        </authorList>
    </citation>
    <scope>NUCLEOTIDE SEQUENCE [LARGE SCALE GENOMIC DNA]</scope>
    <source>
        <strain evidence="3 4">15182</strain>
    </source>
</reference>
<feature type="domain" description="ATP-grasp" evidence="2">
    <location>
        <begin position="129"/>
        <end position="357"/>
    </location>
</feature>
<dbReference type="Gene3D" id="3.30.470.20">
    <property type="entry name" value="ATP-grasp fold, B domain"/>
    <property type="match status" value="1"/>
</dbReference>